<gene>
    <name evidence="2" type="ORF">TWF730_008915</name>
</gene>
<feature type="region of interest" description="Disordered" evidence="1">
    <location>
        <begin position="25"/>
        <end position="54"/>
    </location>
</feature>
<evidence type="ECO:0008006" key="4">
    <source>
        <dbReference type="Google" id="ProtNLM"/>
    </source>
</evidence>
<accession>A0AAV9UY33</accession>
<feature type="compositionally biased region" description="Polar residues" evidence="1">
    <location>
        <begin position="45"/>
        <end position="54"/>
    </location>
</feature>
<feature type="compositionally biased region" description="Polar residues" evidence="1">
    <location>
        <begin position="28"/>
        <end position="38"/>
    </location>
</feature>
<evidence type="ECO:0000256" key="1">
    <source>
        <dbReference type="SAM" id="MobiDB-lite"/>
    </source>
</evidence>
<dbReference type="Proteomes" id="UP001373714">
    <property type="component" value="Unassembled WGS sequence"/>
</dbReference>
<dbReference type="EMBL" id="JAVHNS010000006">
    <property type="protein sequence ID" value="KAK6352084.1"/>
    <property type="molecule type" value="Genomic_DNA"/>
</dbReference>
<organism evidence="2 3">
    <name type="scientific">Orbilia blumenaviensis</name>
    <dbReference type="NCBI Taxonomy" id="1796055"/>
    <lineage>
        <taxon>Eukaryota</taxon>
        <taxon>Fungi</taxon>
        <taxon>Dikarya</taxon>
        <taxon>Ascomycota</taxon>
        <taxon>Pezizomycotina</taxon>
        <taxon>Orbiliomycetes</taxon>
        <taxon>Orbiliales</taxon>
        <taxon>Orbiliaceae</taxon>
        <taxon>Orbilia</taxon>
    </lineage>
</organism>
<reference evidence="2 3" key="1">
    <citation type="submission" date="2019-10" db="EMBL/GenBank/DDBJ databases">
        <authorList>
            <person name="Palmer J.M."/>
        </authorList>
    </citation>
    <scope>NUCLEOTIDE SEQUENCE [LARGE SCALE GENOMIC DNA]</scope>
    <source>
        <strain evidence="2 3">TWF730</strain>
    </source>
</reference>
<dbReference type="AlphaFoldDB" id="A0AAV9UY33"/>
<comment type="caution">
    <text evidence="2">The sequence shown here is derived from an EMBL/GenBank/DDBJ whole genome shotgun (WGS) entry which is preliminary data.</text>
</comment>
<evidence type="ECO:0000313" key="2">
    <source>
        <dbReference type="EMBL" id="KAK6352084.1"/>
    </source>
</evidence>
<name>A0AAV9UY33_9PEZI</name>
<protein>
    <recommendedName>
        <fullName evidence="4">BTB domain-containing protein</fullName>
    </recommendedName>
</protein>
<evidence type="ECO:0000313" key="3">
    <source>
        <dbReference type="Proteomes" id="UP001373714"/>
    </source>
</evidence>
<keyword evidence="3" id="KW-1185">Reference proteome</keyword>
<sequence length="436" mass="49256">MAPKKGKRLPRVLNNPESAACEYLPSQPIASGSETGTTWEEIPSRTPSQSEGSVDTTTINVLDIERHELQQDDFKPPVAIPANSPISDQYPAIDNATIKLSESNCCKIIAYSHLVDDSREFIFFVSEDIISMSSSLLKGAMTRPGGPNLYIEKIDMAAFYTILRILHFDIQEHFLDIGFKNFVPIVVLCERFKLHRALRPWIHIWLEKYKNRALDPGFEDWLYISTALEPQPKLEVLVNLLSNECSSIGECGTYVLRRGREVPINNWPVVILRRILLLRDEKVKSLTHLLKILTMFFKNPSDYEEYCKIELCLNIAYGSLFRSIEKEGLYRLLEPGAEWHGSVEGLREKLNKIKIDSLNEVDCAHACSIQLIKENFMARVTMGEVDTIGGIGDTNDTESKERGILDTLGKVPAPKKKEGCTCTHCQQASLYHSPTP</sequence>
<proteinExistence type="predicted"/>